<dbReference type="Proteomes" id="UP001328107">
    <property type="component" value="Unassembled WGS sequence"/>
</dbReference>
<comment type="caution">
    <text evidence="1">The sequence shown here is derived from an EMBL/GenBank/DDBJ whole genome shotgun (WGS) entry which is preliminary data.</text>
</comment>
<dbReference type="EMBL" id="BTRK01000004">
    <property type="protein sequence ID" value="GMR49841.1"/>
    <property type="molecule type" value="Genomic_DNA"/>
</dbReference>
<name>A0AAN5CSH4_9BILA</name>
<evidence type="ECO:0000313" key="1">
    <source>
        <dbReference type="EMBL" id="GMR49841.1"/>
    </source>
</evidence>
<feature type="non-terminal residue" evidence="1">
    <location>
        <position position="1"/>
    </location>
</feature>
<sequence>FRSSLPDRLRLTVHKRRQLDALRAMKRRDDHSDLIIRLQVLCNLPTPQSWRETLAADLPSLTLSAEAWEGRRMHFRAVHWVISTFWTQLPIEENPKVRCALLRLGLRLVTRSPFYYSDRMKDADATRAVLDLMDQRDLSMKERERALMLLQEILHYNGAEETGDRIVQLGMRMIEEHCTKTPHSVRELRRVVDCMRFGVIETYPSPSIGSLLEDDHVLPFLFDGIRCADGRLHRALSALLSTVLSFSPPVDRVTLVIRHYTQLKQAFHLMNARDLINFASHAEFAAIMATTPSLVELIYTRQKHSCEVHGEDWWNNWAYDDYSSIATYTMESVLSDAKQLENLLGYGFLNVARHFAFNRFDFSARRVNTFREILAKHPEWKGKFREMTYQGVEGNLTAELGRSIVEKPIRKACLYSIQDEEGQLW</sequence>
<evidence type="ECO:0000313" key="2">
    <source>
        <dbReference type="Proteomes" id="UP001328107"/>
    </source>
</evidence>
<dbReference type="AlphaFoldDB" id="A0AAN5CSH4"/>
<protein>
    <submittedName>
        <fullName evidence="1">Uncharacterized protein</fullName>
    </submittedName>
</protein>
<proteinExistence type="predicted"/>
<organism evidence="1 2">
    <name type="scientific">Pristionchus mayeri</name>
    <dbReference type="NCBI Taxonomy" id="1317129"/>
    <lineage>
        <taxon>Eukaryota</taxon>
        <taxon>Metazoa</taxon>
        <taxon>Ecdysozoa</taxon>
        <taxon>Nematoda</taxon>
        <taxon>Chromadorea</taxon>
        <taxon>Rhabditida</taxon>
        <taxon>Rhabditina</taxon>
        <taxon>Diplogasteromorpha</taxon>
        <taxon>Diplogasteroidea</taxon>
        <taxon>Neodiplogasteridae</taxon>
        <taxon>Pristionchus</taxon>
    </lineage>
</organism>
<reference evidence="2" key="1">
    <citation type="submission" date="2022-10" db="EMBL/GenBank/DDBJ databases">
        <title>Genome assembly of Pristionchus species.</title>
        <authorList>
            <person name="Yoshida K."/>
            <person name="Sommer R.J."/>
        </authorList>
    </citation>
    <scope>NUCLEOTIDE SEQUENCE [LARGE SCALE GENOMIC DNA]</scope>
    <source>
        <strain evidence="2">RS5460</strain>
    </source>
</reference>
<accession>A0AAN5CSH4</accession>
<gene>
    <name evidence="1" type="ORF">PMAYCL1PPCAC_20036</name>
</gene>
<keyword evidence="2" id="KW-1185">Reference proteome</keyword>